<name>M5RHJ7_9BACT</name>
<dbReference type="InterPro" id="IPR052052">
    <property type="entry name" value="Polysaccharide_Lyase_9"/>
</dbReference>
<keyword evidence="6" id="KW-1185">Reference proteome</keyword>
<evidence type="ECO:0000256" key="4">
    <source>
        <dbReference type="SAM" id="SignalP"/>
    </source>
</evidence>
<dbReference type="InterPro" id="IPR011050">
    <property type="entry name" value="Pectin_lyase_fold/virulence"/>
</dbReference>
<evidence type="ECO:0000313" key="5">
    <source>
        <dbReference type="EMBL" id="EMI18671.1"/>
    </source>
</evidence>
<dbReference type="PANTHER" id="PTHR40088">
    <property type="entry name" value="PECTATE LYASE (EUROFUNG)"/>
    <property type="match status" value="1"/>
</dbReference>
<evidence type="ECO:0000256" key="2">
    <source>
        <dbReference type="ARBA" id="ARBA00022525"/>
    </source>
</evidence>
<dbReference type="Proteomes" id="UP000011991">
    <property type="component" value="Unassembled WGS sequence"/>
</dbReference>
<accession>M5RHJ7</accession>
<gene>
    <name evidence="5" type="ORF">RMSM_04401</name>
</gene>
<dbReference type="GO" id="GO:0005576">
    <property type="term" value="C:extracellular region"/>
    <property type="evidence" value="ECO:0007669"/>
    <property type="project" value="UniProtKB-SubCell"/>
</dbReference>
<comment type="caution">
    <text evidence="5">The sequence shown here is derived from an EMBL/GenBank/DDBJ whole genome shotgun (WGS) entry which is preliminary data.</text>
</comment>
<dbReference type="Gene3D" id="2.160.20.10">
    <property type="entry name" value="Single-stranded right-handed beta-helix, Pectin lyase-like"/>
    <property type="match status" value="1"/>
</dbReference>
<dbReference type="GO" id="GO:0016837">
    <property type="term" value="F:carbon-oxygen lyase activity, acting on polysaccharides"/>
    <property type="evidence" value="ECO:0007669"/>
    <property type="project" value="TreeGrafter"/>
</dbReference>
<dbReference type="PANTHER" id="PTHR40088:SF2">
    <property type="entry name" value="SECRETED SUGAR HYDROLASE"/>
    <property type="match status" value="1"/>
</dbReference>
<feature type="signal peptide" evidence="4">
    <location>
        <begin position="1"/>
        <end position="23"/>
    </location>
</feature>
<feature type="chain" id="PRO_5004070516" evidence="4">
    <location>
        <begin position="24"/>
        <end position="89"/>
    </location>
</feature>
<evidence type="ECO:0000313" key="6">
    <source>
        <dbReference type="Proteomes" id="UP000011991"/>
    </source>
</evidence>
<dbReference type="InterPro" id="IPR012334">
    <property type="entry name" value="Pectin_lyas_fold"/>
</dbReference>
<comment type="subcellular location">
    <subcellularLocation>
        <location evidence="1">Secreted</location>
    </subcellularLocation>
</comment>
<reference evidence="5 6" key="1">
    <citation type="journal article" date="2013" name="Mar. Genomics">
        <title>Expression of sulfatases in Rhodopirellula baltica and the diversity of sulfatases in the genus Rhodopirellula.</title>
        <authorList>
            <person name="Wegner C.E."/>
            <person name="Richter-Heitmann T."/>
            <person name="Klindworth A."/>
            <person name="Klockow C."/>
            <person name="Richter M."/>
            <person name="Achstetter T."/>
            <person name="Glockner F.O."/>
            <person name="Harder J."/>
        </authorList>
    </citation>
    <scope>NUCLEOTIDE SEQUENCE [LARGE SCALE GENOMIC DNA]</scope>
    <source>
        <strain evidence="5 6">SM1</strain>
    </source>
</reference>
<keyword evidence="2" id="KW-0964">Secreted</keyword>
<keyword evidence="3 4" id="KW-0732">Signal</keyword>
<sequence length="89" mass="9404">MTMIRKSILAVALSIASGTTVLADTYYVGPSGSDGNAGTSEEQPFQMVQHAIDTMKAGDTLVVLDGIYTGTLKLKSGVFIRAKNPRKVV</sequence>
<feature type="non-terminal residue" evidence="5">
    <location>
        <position position="89"/>
    </location>
</feature>
<organism evidence="5 6">
    <name type="scientific">Rhodopirellula maiorica SM1</name>
    <dbReference type="NCBI Taxonomy" id="1265738"/>
    <lineage>
        <taxon>Bacteria</taxon>
        <taxon>Pseudomonadati</taxon>
        <taxon>Planctomycetota</taxon>
        <taxon>Planctomycetia</taxon>
        <taxon>Pirellulales</taxon>
        <taxon>Pirellulaceae</taxon>
        <taxon>Novipirellula</taxon>
    </lineage>
</organism>
<evidence type="ECO:0000256" key="1">
    <source>
        <dbReference type="ARBA" id="ARBA00004613"/>
    </source>
</evidence>
<proteinExistence type="predicted"/>
<dbReference type="AlphaFoldDB" id="M5RHJ7"/>
<dbReference type="EMBL" id="ANOG01000628">
    <property type="protein sequence ID" value="EMI18671.1"/>
    <property type="molecule type" value="Genomic_DNA"/>
</dbReference>
<evidence type="ECO:0000256" key="3">
    <source>
        <dbReference type="ARBA" id="ARBA00022729"/>
    </source>
</evidence>
<protein>
    <submittedName>
        <fullName evidence="5">Putative secreted protein</fullName>
    </submittedName>
</protein>
<dbReference type="SUPFAM" id="SSF51126">
    <property type="entry name" value="Pectin lyase-like"/>
    <property type="match status" value="1"/>
</dbReference>